<dbReference type="AlphaFoldDB" id="A0A438JQ03"/>
<dbReference type="GO" id="GO:0140664">
    <property type="term" value="F:ATP-dependent DNA damage sensor activity"/>
    <property type="evidence" value="ECO:0007669"/>
    <property type="project" value="InterPro"/>
</dbReference>
<evidence type="ECO:0000256" key="3">
    <source>
        <dbReference type="ARBA" id="ARBA00022763"/>
    </source>
</evidence>
<sequence>MQRQKSILSFFQKPSPEDQKCGGSSAADTSAGRSVSQFPAKQRNQNFAVGDQPTFQIPKHSSMEITGTDTPPEKVPRQMIPASFTANDDRKAASSSSSLFSSIMHKFVKVDERESSCERFDWVKFSGFMCFDGPSIRWPKDGTEMKEMHSGSSNTCSTSVNSDCEVLPKEGNVFHSDAKESGFNSTKQVNQVCSLHSESGDDDIIGPETPGMRPFVPRLKRIQEDNFENKNECSLLDSSKRLKLLQNSTTGNKNYGEVSDTTSKFEWLDPSRKRDANRRRPGDALYDKRTLYIPPDALQKMSASQKQYWSIKCQYMDVVLFFKVGKFYELYELDAEIGHKELDWKMTFSGVGKCRQVGISESGIDEAVQKLIARGYKVGRMEQLETSEQAKARGSTSVIQRKLVHVVTPSTACDGNIGPDAVHLLSVKEGNNILENGSVIYGFAFVDCAALKFWIGSISDDASCAALGALLMQVSPKEVIYENQELSKEAQKALKKYSLSGGPPCLAICHKQELCLSFVHIAGFTALKLTPLPLCTDFVDASKVRNLIHLKGYFKGSDNSWDHALDGVMHHDLALCALGGLLGHLSRLKLDDTLRNGDILPYQVYSGCLRMDGQTLVNLEIFSNNADVSGTLYKYLDNCVTSSGKRLLRNWICHPLKDVQGINNRLNVVEHLMTNTETMSFIAQCLRKLPDLERLLGQVKASVQSSALLLLPFFGKKLLKQRVKVFGLLVKGLRVAIDLLVQLQKEGHIMPSLSEVLKLPMLSGSSGVDKLLTQFEAAIDSDFPNYENHDVTDSDAEILSILIELFIEKTTQWLQVIHAINHIDVLRSFAVIANFSCGAMSRPVILPHSEPATLSGETRGPLLKIRGLWHPFAIGENGGLPVPNDIHLGEDTDGNHPRTLLLTGPNMGGKSTLLRATCLAVILAQLGSYVPCKMCILSLVDVVFTRLGATDRIMTGESTFFIECTETASVLRNATQDSLVLLDELGRGTSTFDGYAIAYAVFRHLVEKVNCRLLFATHYHPLTKEFASHPHVTLQHMACTFNLKGEKSSGGEQELVFLYQLTSGACPESYGLQVALMAGVPKEVVEAASTAGRMMKQSIGESFRTSEQRSEFSTLHEEWLKALLTVSRLGEHNFDDDAWDTLFCLWHEMKSSCQSTNSRKALNSQIAP</sequence>
<name>A0A438JQ03_VITVI</name>
<feature type="region of interest" description="Disordered" evidence="6">
    <location>
        <begin position="1"/>
        <end position="76"/>
    </location>
</feature>
<dbReference type="InterPro" id="IPR045076">
    <property type="entry name" value="MutS"/>
</dbReference>
<evidence type="ECO:0000256" key="4">
    <source>
        <dbReference type="ARBA" id="ARBA00022840"/>
    </source>
</evidence>
<gene>
    <name evidence="8" type="primary">MSH7_3</name>
    <name evidence="8" type="ORF">CK203_013416</name>
</gene>
<protein>
    <submittedName>
        <fullName evidence="8">DNA mismatch repair protein MSH7</fullName>
    </submittedName>
</protein>
<comment type="similarity">
    <text evidence="1">Belongs to the DNA mismatch repair MutS family.</text>
</comment>
<evidence type="ECO:0000313" key="8">
    <source>
        <dbReference type="EMBL" id="RVX11058.1"/>
    </source>
</evidence>
<dbReference type="FunFam" id="3.40.50.300:FF:001335">
    <property type="entry name" value="DNA mismatch repair protein"/>
    <property type="match status" value="1"/>
</dbReference>
<keyword evidence="4" id="KW-0067">ATP-binding</keyword>
<dbReference type="FunFam" id="3.40.1170.10:FF:000002">
    <property type="entry name" value="DNA mismatch repair protein"/>
    <property type="match status" value="1"/>
</dbReference>
<keyword evidence="3" id="KW-0227">DNA damage</keyword>
<dbReference type="SUPFAM" id="SSF52540">
    <property type="entry name" value="P-loop containing nucleoside triphosphate hydrolases"/>
    <property type="match status" value="1"/>
</dbReference>
<dbReference type="SUPFAM" id="SSF53150">
    <property type="entry name" value="DNA repair protein MutS, domain II"/>
    <property type="match status" value="1"/>
</dbReference>
<dbReference type="Gene3D" id="3.30.420.110">
    <property type="entry name" value="MutS, connector domain"/>
    <property type="match status" value="1"/>
</dbReference>
<dbReference type="Pfam" id="PF00488">
    <property type="entry name" value="MutS_V"/>
    <property type="match status" value="1"/>
</dbReference>
<evidence type="ECO:0000256" key="6">
    <source>
        <dbReference type="SAM" id="MobiDB-lite"/>
    </source>
</evidence>
<proteinExistence type="inferred from homology"/>
<feature type="domain" description="DNA mismatch repair proteins mutS family" evidence="7">
    <location>
        <begin position="978"/>
        <end position="994"/>
    </location>
</feature>
<comment type="caution">
    <text evidence="8">The sequence shown here is derived from an EMBL/GenBank/DDBJ whole genome shotgun (WGS) entry which is preliminary data.</text>
</comment>
<dbReference type="GO" id="GO:0030983">
    <property type="term" value="F:mismatched DNA binding"/>
    <property type="evidence" value="ECO:0007669"/>
    <property type="project" value="InterPro"/>
</dbReference>
<dbReference type="InterPro" id="IPR036187">
    <property type="entry name" value="DNA_mismatch_repair_MutS_sf"/>
</dbReference>
<dbReference type="InterPro" id="IPR000432">
    <property type="entry name" value="DNA_mismatch_repair_MutS_C"/>
</dbReference>
<dbReference type="CDD" id="cd03286">
    <property type="entry name" value="ABC_MSH6_euk"/>
    <property type="match status" value="1"/>
</dbReference>
<dbReference type="Gene3D" id="3.40.1170.10">
    <property type="entry name" value="DNA repair protein MutS, domain I"/>
    <property type="match status" value="1"/>
</dbReference>
<evidence type="ECO:0000256" key="5">
    <source>
        <dbReference type="ARBA" id="ARBA00023125"/>
    </source>
</evidence>
<dbReference type="Pfam" id="PF05188">
    <property type="entry name" value="MutS_II"/>
    <property type="match status" value="1"/>
</dbReference>
<dbReference type="InterPro" id="IPR036678">
    <property type="entry name" value="MutS_con_dom_sf"/>
</dbReference>
<dbReference type="InterPro" id="IPR007696">
    <property type="entry name" value="DNA_mismatch_repair_MutS_core"/>
</dbReference>
<dbReference type="InterPro" id="IPR007860">
    <property type="entry name" value="DNA_mmatch_repair_MutS_con_dom"/>
</dbReference>
<accession>A0A438JQ03</accession>
<dbReference type="InterPro" id="IPR016151">
    <property type="entry name" value="DNA_mismatch_repair_MutS_N"/>
</dbReference>
<evidence type="ECO:0000313" key="9">
    <source>
        <dbReference type="Proteomes" id="UP000288805"/>
    </source>
</evidence>
<dbReference type="SUPFAM" id="SSF55271">
    <property type="entry name" value="DNA repair protein MutS, domain I"/>
    <property type="match status" value="1"/>
</dbReference>
<dbReference type="PANTHER" id="PTHR11361:SF148">
    <property type="entry name" value="DNA MISMATCH REPAIR PROTEIN MSH6"/>
    <property type="match status" value="1"/>
</dbReference>
<dbReference type="Pfam" id="PF05192">
    <property type="entry name" value="MutS_III"/>
    <property type="match status" value="1"/>
</dbReference>
<dbReference type="InterPro" id="IPR007695">
    <property type="entry name" value="DNA_mismatch_repair_MutS-lik_N"/>
</dbReference>
<dbReference type="PROSITE" id="PS00486">
    <property type="entry name" value="DNA_MISMATCH_REPAIR_2"/>
    <property type="match status" value="1"/>
</dbReference>
<dbReference type="GO" id="GO:0006298">
    <property type="term" value="P:mismatch repair"/>
    <property type="evidence" value="ECO:0007669"/>
    <property type="project" value="InterPro"/>
</dbReference>
<dbReference type="Gene3D" id="3.40.50.300">
    <property type="entry name" value="P-loop containing nucleotide triphosphate hydrolases"/>
    <property type="match status" value="1"/>
</dbReference>
<dbReference type="Gene3D" id="1.10.1420.10">
    <property type="match status" value="1"/>
</dbReference>
<evidence type="ECO:0000259" key="7">
    <source>
        <dbReference type="PROSITE" id="PS00486"/>
    </source>
</evidence>
<evidence type="ECO:0000256" key="2">
    <source>
        <dbReference type="ARBA" id="ARBA00022741"/>
    </source>
</evidence>
<dbReference type="GO" id="GO:0005524">
    <property type="term" value="F:ATP binding"/>
    <property type="evidence" value="ECO:0007669"/>
    <property type="project" value="UniProtKB-KW"/>
</dbReference>
<dbReference type="FunFam" id="1.10.1420.10:FF:000023">
    <property type="entry name" value="DNA mismatch repair protein"/>
    <property type="match status" value="1"/>
</dbReference>
<dbReference type="SUPFAM" id="SSF48334">
    <property type="entry name" value="DNA repair protein MutS, domain III"/>
    <property type="match status" value="1"/>
</dbReference>
<dbReference type="Proteomes" id="UP000288805">
    <property type="component" value="Unassembled WGS sequence"/>
</dbReference>
<evidence type="ECO:0000256" key="1">
    <source>
        <dbReference type="ARBA" id="ARBA00006271"/>
    </source>
</evidence>
<reference evidence="8 9" key="1">
    <citation type="journal article" date="2018" name="PLoS Genet.">
        <title>Population sequencing reveals clonal diversity and ancestral inbreeding in the grapevine cultivar Chardonnay.</title>
        <authorList>
            <person name="Roach M.J."/>
            <person name="Johnson D.L."/>
            <person name="Bohlmann J."/>
            <person name="van Vuuren H.J."/>
            <person name="Jones S.J."/>
            <person name="Pretorius I.S."/>
            <person name="Schmidt S.A."/>
            <person name="Borneman A.R."/>
        </authorList>
    </citation>
    <scope>NUCLEOTIDE SEQUENCE [LARGE SCALE GENOMIC DNA]</scope>
    <source>
        <strain evidence="9">cv. Chardonnay</strain>
        <tissue evidence="8">Leaf</tissue>
    </source>
</reference>
<dbReference type="EMBL" id="QGNW01000032">
    <property type="protein sequence ID" value="RVX11058.1"/>
    <property type="molecule type" value="Genomic_DNA"/>
</dbReference>
<dbReference type="SMART" id="SM00534">
    <property type="entry name" value="MUTSac"/>
    <property type="match status" value="1"/>
</dbReference>
<dbReference type="InterPro" id="IPR027417">
    <property type="entry name" value="P-loop_NTPase"/>
</dbReference>
<dbReference type="Pfam" id="PF01624">
    <property type="entry name" value="MutS_I"/>
    <property type="match status" value="1"/>
</dbReference>
<keyword evidence="2" id="KW-0547">Nucleotide-binding</keyword>
<dbReference type="PANTHER" id="PTHR11361">
    <property type="entry name" value="DNA MISMATCH REPAIR PROTEIN MUTS FAMILY MEMBER"/>
    <property type="match status" value="1"/>
</dbReference>
<dbReference type="SMART" id="SM00533">
    <property type="entry name" value="MUTSd"/>
    <property type="match status" value="1"/>
</dbReference>
<keyword evidence="5" id="KW-0238">DNA-binding</keyword>
<feature type="compositionally biased region" description="Polar residues" evidence="6">
    <location>
        <begin position="26"/>
        <end position="47"/>
    </location>
</feature>
<organism evidence="8 9">
    <name type="scientific">Vitis vinifera</name>
    <name type="common">Grape</name>
    <dbReference type="NCBI Taxonomy" id="29760"/>
    <lineage>
        <taxon>Eukaryota</taxon>
        <taxon>Viridiplantae</taxon>
        <taxon>Streptophyta</taxon>
        <taxon>Embryophyta</taxon>
        <taxon>Tracheophyta</taxon>
        <taxon>Spermatophyta</taxon>
        <taxon>Magnoliopsida</taxon>
        <taxon>eudicotyledons</taxon>
        <taxon>Gunneridae</taxon>
        <taxon>Pentapetalae</taxon>
        <taxon>rosids</taxon>
        <taxon>Vitales</taxon>
        <taxon>Vitaceae</taxon>
        <taxon>Viteae</taxon>
        <taxon>Vitis</taxon>
    </lineage>
</organism>